<feature type="compositionally biased region" description="Basic and acidic residues" evidence="1">
    <location>
        <begin position="52"/>
        <end position="61"/>
    </location>
</feature>
<accession>A0A9X1F4L6</accession>
<protein>
    <submittedName>
        <fullName evidence="2">TIGR02300 family protein</fullName>
    </submittedName>
</protein>
<feature type="compositionally biased region" description="Basic and acidic residues" evidence="1">
    <location>
        <begin position="105"/>
        <end position="114"/>
    </location>
</feature>
<keyword evidence="3" id="KW-1185">Reference proteome</keyword>
<dbReference type="EMBL" id="JAGSPC010000002">
    <property type="protein sequence ID" value="MBV7260142.1"/>
    <property type="molecule type" value="Genomic_DNA"/>
</dbReference>
<name>A0A9X1F4L6_9SPHN</name>
<dbReference type="Pfam" id="PF09538">
    <property type="entry name" value="FYDLN_acid"/>
    <property type="match status" value="1"/>
</dbReference>
<organism evidence="2 3">
    <name type="scientific">Erythrobacter crassostreae</name>
    <dbReference type="NCBI Taxonomy" id="2828328"/>
    <lineage>
        <taxon>Bacteria</taxon>
        <taxon>Pseudomonadati</taxon>
        <taxon>Pseudomonadota</taxon>
        <taxon>Alphaproteobacteria</taxon>
        <taxon>Sphingomonadales</taxon>
        <taxon>Erythrobacteraceae</taxon>
        <taxon>Erythrobacter/Porphyrobacter group</taxon>
        <taxon>Erythrobacter</taxon>
    </lineage>
</organism>
<dbReference type="Proteomes" id="UP001138681">
    <property type="component" value="Unassembled WGS sequence"/>
</dbReference>
<gene>
    <name evidence="2" type="ORF">KCG46_11240</name>
</gene>
<feature type="compositionally biased region" description="Acidic residues" evidence="1">
    <location>
        <begin position="62"/>
        <end position="100"/>
    </location>
</feature>
<dbReference type="AlphaFoldDB" id="A0A9X1F4L6"/>
<reference evidence="2" key="1">
    <citation type="submission" date="2021-04" db="EMBL/GenBank/DDBJ databases">
        <authorList>
            <person name="Pira H."/>
            <person name="Risdian C."/>
            <person name="Wink J."/>
        </authorList>
    </citation>
    <scope>NUCLEOTIDE SEQUENCE</scope>
    <source>
        <strain evidence="2">WH158</strain>
    </source>
</reference>
<sequence length="114" mass="12682">MAKPEWGTKRTCPKCGERFYDLGKDEPATCIECGEEWYPEPVLKSKQPIPFDDAKKKKDGEADSDLSGDDEDDELKDVENIDDEEDSPDNDIDLGGDDDLGVSKGKGDDDDHEN</sequence>
<comment type="caution">
    <text evidence="2">The sequence shown here is derived from an EMBL/GenBank/DDBJ whole genome shotgun (WGS) entry which is preliminary data.</text>
</comment>
<evidence type="ECO:0000313" key="2">
    <source>
        <dbReference type="EMBL" id="MBV7260142.1"/>
    </source>
</evidence>
<proteinExistence type="predicted"/>
<dbReference type="NCBIfam" id="TIGR02300">
    <property type="entry name" value="FYDLN_acid"/>
    <property type="match status" value="1"/>
</dbReference>
<dbReference type="RefSeq" id="WP_218405519.1">
    <property type="nucleotide sequence ID" value="NZ_JAGSPC010000002.1"/>
</dbReference>
<evidence type="ECO:0000256" key="1">
    <source>
        <dbReference type="SAM" id="MobiDB-lite"/>
    </source>
</evidence>
<evidence type="ECO:0000313" key="3">
    <source>
        <dbReference type="Proteomes" id="UP001138681"/>
    </source>
</evidence>
<feature type="region of interest" description="Disordered" evidence="1">
    <location>
        <begin position="38"/>
        <end position="114"/>
    </location>
</feature>
<dbReference type="InterPro" id="IPR012644">
    <property type="entry name" value="CHP02300_FYDLN_acid"/>
</dbReference>